<reference evidence="1 4" key="2">
    <citation type="submission" date="2020-08" db="EMBL/GenBank/DDBJ databases">
        <title>Genomic Encyclopedia of Type Strains, Phase IV (KMG-IV): sequencing the most valuable type-strain genomes for metagenomic binning, comparative biology and taxonomic classification.</title>
        <authorList>
            <person name="Goeker M."/>
        </authorList>
    </citation>
    <scope>NUCLEOTIDE SEQUENCE [LARGE SCALE GENOMIC DNA]</scope>
    <source>
        <strain evidence="1 4">DSM 105434</strain>
    </source>
</reference>
<dbReference type="Proteomes" id="UP000308000">
    <property type="component" value="Unassembled WGS sequence"/>
</dbReference>
<protein>
    <submittedName>
        <fullName evidence="2">Uncharacterized protein</fullName>
    </submittedName>
</protein>
<accession>A0AAJ5JX26</accession>
<dbReference type="AlphaFoldDB" id="A0AAJ5JX26"/>
<dbReference type="EMBL" id="VBRC01000020">
    <property type="protein sequence ID" value="TLK21801.1"/>
    <property type="molecule type" value="Genomic_DNA"/>
</dbReference>
<evidence type="ECO:0000313" key="4">
    <source>
        <dbReference type="Proteomes" id="UP000536909"/>
    </source>
</evidence>
<proteinExistence type="predicted"/>
<dbReference type="Proteomes" id="UP000536909">
    <property type="component" value="Unassembled WGS sequence"/>
</dbReference>
<dbReference type="RefSeq" id="WP_129117465.1">
    <property type="nucleotide sequence ID" value="NZ_BSUI01000036.1"/>
</dbReference>
<dbReference type="EMBL" id="JACHFV010000019">
    <property type="protein sequence ID" value="MBB5297192.1"/>
    <property type="molecule type" value="Genomic_DNA"/>
</dbReference>
<reference evidence="2 3" key="1">
    <citation type="submission" date="2019-04" db="EMBL/GenBank/DDBJ databases">
        <title>Deinococcus metalilatus MA1002 mutant No.5.</title>
        <authorList>
            <person name="Park W."/>
            <person name="Park C."/>
        </authorList>
    </citation>
    <scope>NUCLEOTIDE SEQUENCE [LARGE SCALE GENOMIC DNA]</scope>
    <source>
        <strain evidence="2 3">MA1002-m5</strain>
    </source>
</reference>
<name>A0AAJ5JX26_9DEIO</name>
<gene>
    <name evidence="2" type="ORF">FCS05_18630</name>
    <name evidence="1" type="ORF">HNQ10_004063</name>
</gene>
<evidence type="ECO:0000313" key="2">
    <source>
        <dbReference type="EMBL" id="TLK21801.1"/>
    </source>
</evidence>
<sequence length="201" mass="22156">MPDAVKVYLTAAFTGLALEIKRFGALSWPEALALFGEELVTNAIRRKVCAVRDTPIGKILYLLHLGRRLAGVTGSFTPKDTALMDDVCLRQVALSLEKAGIAIDLTSRRQSIIYTDGNKKILALAQHAGYSFAALRRLYNALIETGEYSEIHLYTYLDSEGLGKLAQMLYEPARKSKPLDPQRLQLHQLEPPGAEGTKALN</sequence>
<comment type="caution">
    <text evidence="2">The sequence shown here is derived from an EMBL/GenBank/DDBJ whole genome shotgun (WGS) entry which is preliminary data.</text>
</comment>
<keyword evidence="4" id="KW-1185">Reference proteome</keyword>
<evidence type="ECO:0000313" key="3">
    <source>
        <dbReference type="Proteomes" id="UP000308000"/>
    </source>
</evidence>
<organism evidence="2 3">
    <name type="scientific">Deinococcus metallilatus</name>
    <dbReference type="NCBI Taxonomy" id="1211322"/>
    <lineage>
        <taxon>Bacteria</taxon>
        <taxon>Thermotogati</taxon>
        <taxon>Deinococcota</taxon>
        <taxon>Deinococci</taxon>
        <taxon>Deinococcales</taxon>
        <taxon>Deinococcaceae</taxon>
        <taxon>Deinococcus</taxon>
    </lineage>
</organism>
<evidence type="ECO:0000313" key="1">
    <source>
        <dbReference type="EMBL" id="MBB5297192.1"/>
    </source>
</evidence>